<proteinExistence type="predicted"/>
<evidence type="ECO:0000256" key="2">
    <source>
        <dbReference type="SAM" id="Phobius"/>
    </source>
</evidence>
<sequence length="267" mass="29493">MTVYPGNEIKVGLNVTLSCIIDNLLDLQSLTWWKDSMLLSSRSTELFITNVQTRDAGTYRCTAVNKNGEGYSDIKLIIEEFTSSDSRLVSSIGPQTSFTSTPEAYDNGKRRNIPLLQIIASGSSFVILCLLLASTVVIYRRCHRAVHRDTVNPNPNGQLPNRCSESEYEIIDETGILPDQNVQMGVALDVSTIEATAAETTTDNKSSSSSTGDSSSRSLRPLSDYLNPYCALKVDLTDNKNDYEICLYKTTVDTSVQREGKKYSNTI</sequence>
<keyword evidence="2" id="KW-0812">Transmembrane</keyword>
<protein>
    <recommendedName>
        <fullName evidence="3">Ig-like domain-containing protein</fullName>
    </recommendedName>
</protein>
<comment type="caution">
    <text evidence="4">The sequence shown here is derived from an EMBL/GenBank/DDBJ whole genome shotgun (WGS) entry which is preliminary data.</text>
</comment>
<dbReference type="InterPro" id="IPR007110">
    <property type="entry name" value="Ig-like_dom"/>
</dbReference>
<feature type="region of interest" description="Disordered" evidence="1">
    <location>
        <begin position="198"/>
        <end position="219"/>
    </location>
</feature>
<dbReference type="InterPro" id="IPR036179">
    <property type="entry name" value="Ig-like_dom_sf"/>
</dbReference>
<evidence type="ECO:0000313" key="4">
    <source>
        <dbReference type="EMBL" id="VDI82804.1"/>
    </source>
</evidence>
<dbReference type="CDD" id="cd00096">
    <property type="entry name" value="Ig"/>
    <property type="match status" value="1"/>
</dbReference>
<organism evidence="4 5">
    <name type="scientific">Mytilus galloprovincialis</name>
    <name type="common">Mediterranean mussel</name>
    <dbReference type="NCBI Taxonomy" id="29158"/>
    <lineage>
        <taxon>Eukaryota</taxon>
        <taxon>Metazoa</taxon>
        <taxon>Spiralia</taxon>
        <taxon>Lophotrochozoa</taxon>
        <taxon>Mollusca</taxon>
        <taxon>Bivalvia</taxon>
        <taxon>Autobranchia</taxon>
        <taxon>Pteriomorphia</taxon>
        <taxon>Mytilida</taxon>
        <taxon>Mytiloidea</taxon>
        <taxon>Mytilidae</taxon>
        <taxon>Mytilinae</taxon>
        <taxon>Mytilus</taxon>
    </lineage>
</organism>
<dbReference type="Gene3D" id="2.60.40.10">
    <property type="entry name" value="Immunoglobulins"/>
    <property type="match status" value="1"/>
</dbReference>
<dbReference type="InterPro" id="IPR003598">
    <property type="entry name" value="Ig_sub2"/>
</dbReference>
<dbReference type="Pfam" id="PF13927">
    <property type="entry name" value="Ig_3"/>
    <property type="match status" value="1"/>
</dbReference>
<dbReference type="AlphaFoldDB" id="A0A8B6HPE4"/>
<evidence type="ECO:0000313" key="5">
    <source>
        <dbReference type="Proteomes" id="UP000596742"/>
    </source>
</evidence>
<dbReference type="EMBL" id="UYJE01010393">
    <property type="protein sequence ID" value="VDI82804.1"/>
    <property type="molecule type" value="Genomic_DNA"/>
</dbReference>
<dbReference type="OrthoDB" id="6162002at2759"/>
<dbReference type="SMART" id="SM00409">
    <property type="entry name" value="IG"/>
    <property type="match status" value="1"/>
</dbReference>
<accession>A0A8B6HPE4</accession>
<dbReference type="SUPFAM" id="SSF48726">
    <property type="entry name" value="Immunoglobulin"/>
    <property type="match status" value="1"/>
</dbReference>
<keyword evidence="2" id="KW-0472">Membrane</keyword>
<feature type="domain" description="Ig-like" evidence="3">
    <location>
        <begin position="1"/>
        <end position="78"/>
    </location>
</feature>
<feature type="transmembrane region" description="Helical" evidence="2">
    <location>
        <begin position="115"/>
        <end position="139"/>
    </location>
</feature>
<gene>
    <name evidence="4" type="ORF">MGAL_10B071593</name>
</gene>
<dbReference type="InterPro" id="IPR003599">
    <property type="entry name" value="Ig_sub"/>
</dbReference>
<name>A0A8B6HPE4_MYTGA</name>
<dbReference type="PROSITE" id="PS50835">
    <property type="entry name" value="IG_LIKE"/>
    <property type="match status" value="1"/>
</dbReference>
<dbReference type="Proteomes" id="UP000596742">
    <property type="component" value="Unassembled WGS sequence"/>
</dbReference>
<dbReference type="SMART" id="SM00408">
    <property type="entry name" value="IGc2"/>
    <property type="match status" value="1"/>
</dbReference>
<evidence type="ECO:0000259" key="3">
    <source>
        <dbReference type="PROSITE" id="PS50835"/>
    </source>
</evidence>
<dbReference type="InterPro" id="IPR013783">
    <property type="entry name" value="Ig-like_fold"/>
</dbReference>
<evidence type="ECO:0000256" key="1">
    <source>
        <dbReference type="SAM" id="MobiDB-lite"/>
    </source>
</evidence>
<reference evidence="4" key="1">
    <citation type="submission" date="2018-11" db="EMBL/GenBank/DDBJ databases">
        <authorList>
            <person name="Alioto T."/>
            <person name="Alioto T."/>
        </authorList>
    </citation>
    <scope>NUCLEOTIDE SEQUENCE</scope>
</reference>
<keyword evidence="5" id="KW-1185">Reference proteome</keyword>
<keyword evidence="2" id="KW-1133">Transmembrane helix</keyword>